<comment type="catalytic activity">
    <reaction evidence="4">
        <text>an N-acyl-L-alpha-aminoacyl-tRNA + H2O = an N-acyl-L-amino acid + a tRNA + H(+)</text>
        <dbReference type="Rhea" id="RHEA:54448"/>
        <dbReference type="Rhea" id="RHEA-COMP:10123"/>
        <dbReference type="Rhea" id="RHEA-COMP:13883"/>
        <dbReference type="ChEBI" id="CHEBI:15377"/>
        <dbReference type="ChEBI" id="CHEBI:15378"/>
        <dbReference type="ChEBI" id="CHEBI:59874"/>
        <dbReference type="ChEBI" id="CHEBI:78442"/>
        <dbReference type="ChEBI" id="CHEBI:138191"/>
        <dbReference type="EC" id="3.1.1.29"/>
    </reaction>
</comment>
<evidence type="ECO:0000256" key="2">
    <source>
        <dbReference type="ARBA" id="ARBA00022801"/>
    </source>
</evidence>
<dbReference type="EMBL" id="MHSW01000025">
    <property type="protein sequence ID" value="OHA51193.1"/>
    <property type="molecule type" value="Genomic_DNA"/>
</dbReference>
<dbReference type="EC" id="3.1.1.29" evidence="4"/>
<name>A0A1G2PSB4_9BACT</name>
<comment type="function">
    <text evidence="4">Hydrolyzes ribosome-free peptidyl-tRNAs (with 1 or more amino acids incorporated), which drop off the ribosome during protein synthesis, or as a result of ribosome stalling.</text>
</comment>
<evidence type="ECO:0000256" key="1">
    <source>
        <dbReference type="ARBA" id="ARBA00022555"/>
    </source>
</evidence>
<dbReference type="HAMAP" id="MF_00083">
    <property type="entry name" value="Pept_tRNA_hydro_bact"/>
    <property type="match status" value="1"/>
</dbReference>
<feature type="site" description="Stabilizes the basic form of H active site to accept a proton" evidence="4">
    <location>
        <position position="101"/>
    </location>
</feature>
<comment type="caution">
    <text evidence="5">The sequence shown here is derived from an EMBL/GenBank/DDBJ whole genome shotgun (WGS) entry which is preliminary data.</text>
</comment>
<evidence type="ECO:0000256" key="4">
    <source>
        <dbReference type="HAMAP-Rule" id="MF_00083"/>
    </source>
</evidence>
<feature type="active site" description="Proton acceptor" evidence="4">
    <location>
        <position position="25"/>
    </location>
</feature>
<feature type="binding site" evidence="4">
    <location>
        <position position="74"/>
    </location>
    <ligand>
        <name>tRNA</name>
        <dbReference type="ChEBI" id="CHEBI:17843"/>
    </ligand>
</feature>
<dbReference type="PANTHER" id="PTHR17224">
    <property type="entry name" value="PEPTIDYL-TRNA HYDROLASE"/>
    <property type="match status" value="1"/>
</dbReference>
<comment type="subcellular location">
    <subcellularLocation>
        <location evidence="4">Cytoplasm</location>
    </subcellularLocation>
</comment>
<dbReference type="NCBIfam" id="TIGR00447">
    <property type="entry name" value="pth"/>
    <property type="match status" value="1"/>
</dbReference>
<evidence type="ECO:0000256" key="3">
    <source>
        <dbReference type="ARBA" id="ARBA00022884"/>
    </source>
</evidence>
<keyword evidence="3 4" id="KW-0694">RNA-binding</keyword>
<dbReference type="Gene3D" id="3.40.50.1470">
    <property type="entry name" value="Peptidyl-tRNA hydrolase"/>
    <property type="match status" value="1"/>
</dbReference>
<dbReference type="InterPro" id="IPR036416">
    <property type="entry name" value="Pept_tRNA_hydro_sf"/>
</dbReference>
<reference evidence="5 6" key="1">
    <citation type="journal article" date="2016" name="Nat. Commun.">
        <title>Thousands of microbial genomes shed light on interconnected biogeochemical processes in an aquifer system.</title>
        <authorList>
            <person name="Anantharaman K."/>
            <person name="Brown C.T."/>
            <person name="Hug L.A."/>
            <person name="Sharon I."/>
            <person name="Castelle C.J."/>
            <person name="Probst A.J."/>
            <person name="Thomas B.C."/>
            <person name="Singh A."/>
            <person name="Wilkins M.J."/>
            <person name="Karaoz U."/>
            <person name="Brodie E.L."/>
            <person name="Williams K.H."/>
            <person name="Hubbard S.S."/>
            <person name="Banfield J.F."/>
        </authorList>
    </citation>
    <scope>NUCLEOTIDE SEQUENCE [LARGE SCALE GENOMIC DNA]</scope>
</reference>
<evidence type="ECO:0000313" key="6">
    <source>
        <dbReference type="Proteomes" id="UP000176951"/>
    </source>
</evidence>
<dbReference type="GO" id="GO:0005737">
    <property type="term" value="C:cytoplasm"/>
    <property type="evidence" value="ECO:0007669"/>
    <property type="project" value="UniProtKB-SubCell"/>
</dbReference>
<comment type="similarity">
    <text evidence="4">Belongs to the PTH family.</text>
</comment>
<feature type="binding site" evidence="4">
    <location>
        <position position="20"/>
    </location>
    <ligand>
        <name>tRNA</name>
        <dbReference type="ChEBI" id="CHEBI:17843"/>
    </ligand>
</feature>
<dbReference type="Proteomes" id="UP000176951">
    <property type="component" value="Unassembled WGS sequence"/>
</dbReference>
<keyword evidence="2 4" id="KW-0378">Hydrolase</keyword>
<sequence>MPNGSNIKLIIGLGNPGPEYEKTRHNVGRDIVLSWQKKNELADFNENKKMFALISENKIGKNKVILTLPETFMNNSGKAIAALSKFYKIKPDLNSVIIIHDDMDIPAGKMKISVNKSAGGHKGVASVLRALKTENVTRFRIGTWKAKKWHERDLNKLVVAKFSPSEQLLLKKSMKMAGEALSLAANEGIEKAMNEYNSRN</sequence>
<dbReference type="SUPFAM" id="SSF53178">
    <property type="entry name" value="Peptidyl-tRNA hydrolase-like"/>
    <property type="match status" value="1"/>
</dbReference>
<evidence type="ECO:0000313" key="5">
    <source>
        <dbReference type="EMBL" id="OHA51193.1"/>
    </source>
</evidence>
<dbReference type="GO" id="GO:0072344">
    <property type="term" value="P:rescue of stalled ribosome"/>
    <property type="evidence" value="ECO:0007669"/>
    <property type="project" value="UniProtKB-UniRule"/>
</dbReference>
<organism evidence="5 6">
    <name type="scientific">Candidatus Terrybacteria bacterium RIFCSPLOWO2_01_FULL_40_23</name>
    <dbReference type="NCBI Taxonomy" id="1802366"/>
    <lineage>
        <taxon>Bacteria</taxon>
        <taxon>Candidatus Terryibacteriota</taxon>
    </lineage>
</organism>
<comment type="caution">
    <text evidence="4">Lacks conserved residue(s) required for the propagation of feature annotation.</text>
</comment>
<dbReference type="GO" id="GO:0000049">
    <property type="term" value="F:tRNA binding"/>
    <property type="evidence" value="ECO:0007669"/>
    <property type="project" value="UniProtKB-UniRule"/>
</dbReference>
<dbReference type="GO" id="GO:0004045">
    <property type="term" value="F:peptidyl-tRNA hydrolase activity"/>
    <property type="evidence" value="ECO:0007669"/>
    <property type="project" value="UniProtKB-UniRule"/>
</dbReference>
<dbReference type="PANTHER" id="PTHR17224:SF1">
    <property type="entry name" value="PEPTIDYL-TRNA HYDROLASE"/>
    <property type="match status" value="1"/>
</dbReference>
<protein>
    <recommendedName>
        <fullName evidence="4">Peptidyl-tRNA hydrolase</fullName>
        <shortName evidence="4">Pth</shortName>
        <ecNumber evidence="4">3.1.1.29</ecNumber>
    </recommendedName>
</protein>
<keyword evidence="4" id="KW-0963">Cytoplasm</keyword>
<comment type="function">
    <text evidence="4">Catalyzes the release of premature peptidyl moieties from peptidyl-tRNA molecules trapped in stalled 50S ribosomal subunits, and thus maintains levels of free tRNAs and 50S ribosomes.</text>
</comment>
<accession>A0A1G2PSB4</accession>
<dbReference type="GO" id="GO:0006515">
    <property type="term" value="P:protein quality control for misfolded or incompletely synthesized proteins"/>
    <property type="evidence" value="ECO:0007669"/>
    <property type="project" value="UniProtKB-UniRule"/>
</dbReference>
<feature type="binding site" evidence="4">
    <location>
        <position position="72"/>
    </location>
    <ligand>
        <name>tRNA</name>
        <dbReference type="ChEBI" id="CHEBI:17843"/>
    </ligand>
</feature>
<keyword evidence="1 4" id="KW-0820">tRNA-binding</keyword>
<dbReference type="AlphaFoldDB" id="A0A1G2PSB4"/>
<dbReference type="InterPro" id="IPR001328">
    <property type="entry name" value="Pept_tRNA_hydro"/>
</dbReference>
<gene>
    <name evidence="4" type="primary">pth</name>
    <name evidence="5" type="ORF">A3A97_02895</name>
</gene>
<proteinExistence type="inferred from homology"/>
<feature type="site" description="Discriminates between blocked and unblocked aminoacyl-tRNA" evidence="4">
    <location>
        <position position="15"/>
    </location>
</feature>
<dbReference type="CDD" id="cd00462">
    <property type="entry name" value="PTH"/>
    <property type="match status" value="1"/>
</dbReference>
<dbReference type="Pfam" id="PF01195">
    <property type="entry name" value="Pept_tRNA_hydro"/>
    <property type="match status" value="1"/>
</dbReference>
<comment type="subunit">
    <text evidence="4">Monomer.</text>
</comment>